<evidence type="ECO:0000313" key="1">
    <source>
        <dbReference type="EMBL" id="KAJ1891015.1"/>
    </source>
</evidence>
<organism evidence="1 2">
    <name type="scientific">Kickxella alabastrina</name>
    <dbReference type="NCBI Taxonomy" id="61397"/>
    <lineage>
        <taxon>Eukaryota</taxon>
        <taxon>Fungi</taxon>
        <taxon>Fungi incertae sedis</taxon>
        <taxon>Zoopagomycota</taxon>
        <taxon>Kickxellomycotina</taxon>
        <taxon>Kickxellomycetes</taxon>
        <taxon>Kickxellales</taxon>
        <taxon>Kickxellaceae</taxon>
        <taxon>Kickxella</taxon>
    </lineage>
</organism>
<evidence type="ECO:0000313" key="2">
    <source>
        <dbReference type="Proteomes" id="UP001150581"/>
    </source>
</evidence>
<accession>A0ACC1IC59</accession>
<reference evidence="1" key="1">
    <citation type="submission" date="2022-07" db="EMBL/GenBank/DDBJ databases">
        <title>Phylogenomic reconstructions and comparative analyses of Kickxellomycotina fungi.</title>
        <authorList>
            <person name="Reynolds N.K."/>
            <person name="Stajich J.E."/>
            <person name="Barry K."/>
            <person name="Grigoriev I.V."/>
            <person name="Crous P."/>
            <person name="Smith M.E."/>
        </authorList>
    </citation>
    <scope>NUCLEOTIDE SEQUENCE</scope>
    <source>
        <strain evidence="1">Benny 63K</strain>
    </source>
</reference>
<name>A0ACC1IC59_9FUNG</name>
<protein>
    <submittedName>
        <fullName evidence="1">Uncharacterized protein</fullName>
    </submittedName>
</protein>
<gene>
    <name evidence="1" type="ORF">LPJ66_007162</name>
</gene>
<dbReference type="EMBL" id="JANBPG010001235">
    <property type="protein sequence ID" value="KAJ1891015.1"/>
    <property type="molecule type" value="Genomic_DNA"/>
</dbReference>
<proteinExistence type="predicted"/>
<dbReference type="Proteomes" id="UP001150581">
    <property type="component" value="Unassembled WGS sequence"/>
</dbReference>
<sequence length="403" mass="43486">MATREVGLATLGDAQQQSAAIVLINPPVLVWFTLAACVLSLSFGLLFAMLDLVGMIVLRSRMWQHITNINNGLGGLRPGDNKGNMWDSYENSGSGRGDWWSVQSGKACTYGMGPGSESIAWWQKWMFLEELVYGVQRNMAFIRLGITTFLALVWSSTIIQLVVIGVGGKCHGGEAGDLPTEDTKRVCALLRQGMAGSIVTCACWLLFAMMLTFLNTSPHSSTPRLPLDHQFDSIPMDALNQGQGPAIPAALSSGSKHGPSLATISTTSASGAPHQPMQMQPLANQPSSTASQYRKPGKGQFRSSWSRLDKDQGAQDRGNLMLQSQMIHQLYHLQSQQLQAQARLSEERAGQGSGRTGARKSTDASVSTVPDQMEAAEMARDNRDGNLQSTVAKTSSSKRNTIG</sequence>
<comment type="caution">
    <text evidence="1">The sequence shown here is derived from an EMBL/GenBank/DDBJ whole genome shotgun (WGS) entry which is preliminary data.</text>
</comment>
<keyword evidence="2" id="KW-1185">Reference proteome</keyword>